<accession>A0A346PBB6</accession>
<reference evidence="5" key="1">
    <citation type="submission" date="2017-10" db="EMBL/GenBank/DDBJ databases">
        <title>Phenotypic and genomic properties of facultatively anaerobic sulfur-reducing natronoarchaea from hypersaline soda lakes.</title>
        <authorList>
            <person name="Sorokin D.Y."/>
            <person name="Kublanov I.V."/>
            <person name="Roman P."/>
            <person name="Sinninghe Damste J.S."/>
            <person name="Golyshin P.N."/>
            <person name="Rojo D."/>
            <person name="Ciordia S."/>
            <person name="Mena Md.C."/>
            <person name="Ferrer M."/>
            <person name="Messina E."/>
            <person name="Smedile F."/>
            <person name="La Spada G."/>
            <person name="La Cono V."/>
            <person name="Yakimov M.M."/>
        </authorList>
    </citation>
    <scope>NUCLEOTIDE SEQUENCE [LARGE SCALE GENOMIC DNA]</scope>
    <source>
        <strain evidence="5">AArc1</strain>
    </source>
</reference>
<dbReference type="Proteomes" id="UP000258707">
    <property type="component" value="Chromosome"/>
</dbReference>
<gene>
    <name evidence="2" type="ORF">AArc1_0467</name>
    <name evidence="3" type="ORF">AArcMg_0458</name>
</gene>
<dbReference type="AlphaFoldDB" id="A0A346PLT6"/>
<feature type="region of interest" description="Disordered" evidence="1">
    <location>
        <begin position="1"/>
        <end position="44"/>
    </location>
</feature>
<dbReference type="GeneID" id="37640941"/>
<dbReference type="RefSeq" id="WP_117365766.1">
    <property type="nucleotide sequence ID" value="NZ_CP024047.1"/>
</dbReference>
<dbReference type="OrthoDB" id="282728at2157"/>
<dbReference type="EMBL" id="CP027033">
    <property type="protein sequence ID" value="AXR80481.1"/>
    <property type="molecule type" value="Genomic_DNA"/>
</dbReference>
<name>A0A346PLT6_9EURY</name>
<protein>
    <submittedName>
        <fullName evidence="3">Uncharacterized protein</fullName>
    </submittedName>
</protein>
<dbReference type="KEGG" id="nag:AArcMg_0458"/>
<dbReference type="KEGG" id="nan:AArc1_0467"/>
<sequence>MADTKKGRAKKARDAENRERERDLTEARERGDEAEPPRECQRRDCSEPVTFVVVERYRDETGHGTVEATADLCTAHTADERPTNLDGDFEDYLFRVEPA</sequence>
<proteinExistence type="predicted"/>
<reference evidence="4" key="2">
    <citation type="submission" date="2018-02" db="EMBL/GenBank/DDBJ databases">
        <title>Phenotypic and genomic properties of facultatively anaerobic sulfur-reducing natronoarchaea from hypersaline soda lakes.</title>
        <authorList>
            <person name="Sorokin D.Y."/>
            <person name="Kublanov I.V."/>
            <person name="Roman P."/>
            <person name="Sinninghe Damste J.S."/>
            <person name="Golyshin P.N."/>
            <person name="Rojo D."/>
            <person name="Ciordia S."/>
            <person name="Mena M.D.C."/>
            <person name="Ferrer M."/>
            <person name="Messina E."/>
            <person name="Smedile F."/>
            <person name="La Spada G."/>
            <person name="La Cono V."/>
            <person name="Yakimov M.M."/>
        </authorList>
    </citation>
    <scope>NUCLEOTIDE SEQUENCE [LARGE SCALE GENOMIC DNA]</scope>
    <source>
        <strain evidence="4">AArc-Mg</strain>
    </source>
</reference>
<dbReference type="EMBL" id="CP024047">
    <property type="protein sequence ID" value="AXR76811.1"/>
    <property type="molecule type" value="Genomic_DNA"/>
</dbReference>
<evidence type="ECO:0000313" key="4">
    <source>
        <dbReference type="Proteomes" id="UP000258613"/>
    </source>
</evidence>
<evidence type="ECO:0000256" key="1">
    <source>
        <dbReference type="SAM" id="MobiDB-lite"/>
    </source>
</evidence>
<keyword evidence="4" id="KW-1185">Reference proteome</keyword>
<reference evidence="3" key="3">
    <citation type="journal article" date="2019" name="Int. J. Syst. Evol. Microbiol.">
        <title>Natronolimnobius sulfurireducens sp. nov. and Halalkaliarchaeum desulfuricum gen. nov., sp. nov., the first sulfur-respiring alkaliphilic haloarchaea from hypersaline alkaline lakes.</title>
        <authorList>
            <person name="Sorokin D.Y."/>
            <person name="Yakimov M."/>
            <person name="Messina E."/>
            <person name="Merkel A.Y."/>
            <person name="Bale N.J."/>
            <person name="Sinninghe Damste J.S."/>
        </authorList>
    </citation>
    <scope>NUCLEOTIDE SEQUENCE</scope>
    <source>
        <strain evidence="3">AArc-Mg</strain>
        <strain evidence="2">AArc1</strain>
    </source>
</reference>
<evidence type="ECO:0000313" key="5">
    <source>
        <dbReference type="Proteomes" id="UP000258707"/>
    </source>
</evidence>
<dbReference type="Proteomes" id="UP000258613">
    <property type="component" value="Chromosome"/>
</dbReference>
<evidence type="ECO:0000313" key="2">
    <source>
        <dbReference type="EMBL" id="AXR76811.1"/>
    </source>
</evidence>
<organism evidence="3 4">
    <name type="scientific">Natrarchaeobaculum sulfurireducens</name>
    <dbReference type="NCBI Taxonomy" id="2044521"/>
    <lineage>
        <taxon>Archaea</taxon>
        <taxon>Methanobacteriati</taxon>
        <taxon>Methanobacteriota</taxon>
        <taxon>Stenosarchaea group</taxon>
        <taxon>Halobacteria</taxon>
        <taxon>Halobacteriales</taxon>
        <taxon>Natrialbaceae</taxon>
        <taxon>Natrarchaeobaculum</taxon>
    </lineage>
</organism>
<accession>A0A346PLT6</accession>
<evidence type="ECO:0000313" key="3">
    <source>
        <dbReference type="EMBL" id="AXR80481.1"/>
    </source>
</evidence>